<evidence type="ECO:0000256" key="3">
    <source>
        <dbReference type="ARBA" id="ARBA00022741"/>
    </source>
</evidence>
<feature type="chain" id="PRO_5026735244" evidence="6">
    <location>
        <begin position="21"/>
        <end position="115"/>
    </location>
</feature>
<name>A0A6M2DZR5_XENCH</name>
<reference evidence="8" key="1">
    <citation type="submission" date="2020-03" db="EMBL/GenBank/DDBJ databases">
        <title>Transcriptomic Profiling of the Digestive Tract of the Rat Flea, Xenopsylla cheopis, Following Blood Feeding and Infection with Yersinia pestis.</title>
        <authorList>
            <person name="Bland D.M."/>
            <person name="Martens C.A."/>
            <person name="Virtaneva K."/>
            <person name="Kanakabandi K."/>
            <person name="Long D."/>
            <person name="Rosenke R."/>
            <person name="Saturday G.A."/>
            <person name="Hoyt F.H."/>
            <person name="Bruno D.P."/>
            <person name="Ribeiro J.M.C."/>
            <person name="Hinnebusch J."/>
        </authorList>
    </citation>
    <scope>NUCLEOTIDE SEQUENCE</scope>
</reference>
<evidence type="ECO:0000259" key="7">
    <source>
        <dbReference type="PROSITE" id="PS50011"/>
    </source>
</evidence>
<keyword evidence="4 8" id="KW-0418">Kinase</keyword>
<dbReference type="GO" id="GO:0005634">
    <property type="term" value="C:nucleus"/>
    <property type="evidence" value="ECO:0007669"/>
    <property type="project" value="TreeGrafter"/>
</dbReference>
<dbReference type="SUPFAM" id="SSF56112">
    <property type="entry name" value="Protein kinase-like (PK-like)"/>
    <property type="match status" value="1"/>
</dbReference>
<dbReference type="AlphaFoldDB" id="A0A6M2DZR5"/>
<evidence type="ECO:0000256" key="5">
    <source>
        <dbReference type="ARBA" id="ARBA00022840"/>
    </source>
</evidence>
<keyword evidence="3" id="KW-0547">Nucleotide-binding</keyword>
<protein>
    <submittedName>
        <fullName evidence="8">Putative serine/threonine kinase</fullName>
    </submittedName>
</protein>
<evidence type="ECO:0000313" key="8">
    <source>
        <dbReference type="EMBL" id="NOV51160.1"/>
    </source>
</evidence>
<dbReference type="Pfam" id="PF00069">
    <property type="entry name" value="Pkinase"/>
    <property type="match status" value="1"/>
</dbReference>
<dbReference type="PANTHER" id="PTHR24342:SF20">
    <property type="entry name" value="MYOSIN LIGHT CHAIN KINASE, SMOOTH MUSCLE"/>
    <property type="match status" value="1"/>
</dbReference>
<dbReference type="PROSITE" id="PS50011">
    <property type="entry name" value="PROTEIN_KINASE_DOM"/>
    <property type="match status" value="1"/>
</dbReference>
<dbReference type="PANTHER" id="PTHR24342">
    <property type="entry name" value="SERINE/THREONINE-PROTEIN KINASE 17"/>
    <property type="match status" value="1"/>
</dbReference>
<accession>A0A6M2DZR5</accession>
<sequence>MWSLGVICYVLLSGLSPFMGDNDAETFANVTRAEFDFDDAAFESVSQDARDFVSSLLIKQLEKRASPEDCLNSPWLRSIGSRPVGTRLRTDRLKKFVVRRKWQLGKMYTDPRRTA</sequence>
<dbReference type="GO" id="GO:0004674">
    <property type="term" value="F:protein serine/threonine kinase activity"/>
    <property type="evidence" value="ECO:0007669"/>
    <property type="project" value="UniProtKB-KW"/>
</dbReference>
<dbReference type="InterPro" id="IPR000719">
    <property type="entry name" value="Prot_kinase_dom"/>
</dbReference>
<evidence type="ECO:0000256" key="1">
    <source>
        <dbReference type="ARBA" id="ARBA00022527"/>
    </source>
</evidence>
<evidence type="ECO:0000256" key="6">
    <source>
        <dbReference type="SAM" id="SignalP"/>
    </source>
</evidence>
<keyword evidence="1" id="KW-0723">Serine/threonine-protein kinase</keyword>
<dbReference type="GO" id="GO:0043065">
    <property type="term" value="P:positive regulation of apoptotic process"/>
    <property type="evidence" value="ECO:0007669"/>
    <property type="project" value="TreeGrafter"/>
</dbReference>
<proteinExistence type="predicted"/>
<dbReference type="GO" id="GO:0035556">
    <property type="term" value="P:intracellular signal transduction"/>
    <property type="evidence" value="ECO:0007669"/>
    <property type="project" value="TreeGrafter"/>
</dbReference>
<keyword evidence="5" id="KW-0067">ATP-binding</keyword>
<feature type="domain" description="Protein kinase" evidence="7">
    <location>
        <begin position="1"/>
        <end position="76"/>
    </location>
</feature>
<dbReference type="Gene3D" id="1.10.510.10">
    <property type="entry name" value="Transferase(Phosphotransferase) domain 1"/>
    <property type="match status" value="1"/>
</dbReference>
<organism evidence="8">
    <name type="scientific">Xenopsylla cheopis</name>
    <name type="common">Oriental rat flea</name>
    <name type="synonym">Pulex cheopis</name>
    <dbReference type="NCBI Taxonomy" id="163159"/>
    <lineage>
        <taxon>Eukaryota</taxon>
        <taxon>Metazoa</taxon>
        <taxon>Ecdysozoa</taxon>
        <taxon>Arthropoda</taxon>
        <taxon>Hexapoda</taxon>
        <taxon>Insecta</taxon>
        <taxon>Pterygota</taxon>
        <taxon>Neoptera</taxon>
        <taxon>Endopterygota</taxon>
        <taxon>Siphonaptera</taxon>
        <taxon>Pulicidae</taxon>
        <taxon>Xenopsyllinae</taxon>
        <taxon>Xenopsylla</taxon>
    </lineage>
</organism>
<dbReference type="InterPro" id="IPR011009">
    <property type="entry name" value="Kinase-like_dom_sf"/>
</dbReference>
<keyword evidence="6" id="KW-0732">Signal</keyword>
<dbReference type="EMBL" id="GIIL01007434">
    <property type="protein sequence ID" value="NOV51160.1"/>
    <property type="molecule type" value="Transcribed_RNA"/>
</dbReference>
<dbReference type="GO" id="GO:0005524">
    <property type="term" value="F:ATP binding"/>
    <property type="evidence" value="ECO:0007669"/>
    <property type="project" value="UniProtKB-KW"/>
</dbReference>
<evidence type="ECO:0000256" key="2">
    <source>
        <dbReference type="ARBA" id="ARBA00022679"/>
    </source>
</evidence>
<feature type="signal peptide" evidence="6">
    <location>
        <begin position="1"/>
        <end position="20"/>
    </location>
</feature>
<keyword evidence="2" id="KW-0808">Transferase</keyword>
<evidence type="ECO:0000256" key="4">
    <source>
        <dbReference type="ARBA" id="ARBA00022777"/>
    </source>
</evidence>